<gene>
    <name evidence="1" type="ORF">CDAR_461381</name>
</gene>
<accession>A0AAV4NEI6</accession>
<reference evidence="1 2" key="1">
    <citation type="submission" date="2021-06" db="EMBL/GenBank/DDBJ databases">
        <title>Caerostris darwini draft genome.</title>
        <authorList>
            <person name="Kono N."/>
            <person name="Arakawa K."/>
        </authorList>
    </citation>
    <scope>NUCLEOTIDE SEQUENCE [LARGE SCALE GENOMIC DNA]</scope>
</reference>
<evidence type="ECO:0000313" key="2">
    <source>
        <dbReference type="Proteomes" id="UP001054837"/>
    </source>
</evidence>
<proteinExistence type="predicted"/>
<dbReference type="EMBL" id="BPLQ01001552">
    <property type="protein sequence ID" value="GIX82898.1"/>
    <property type="molecule type" value="Genomic_DNA"/>
</dbReference>
<dbReference type="Proteomes" id="UP001054837">
    <property type="component" value="Unassembled WGS sequence"/>
</dbReference>
<organism evidence="1 2">
    <name type="scientific">Caerostris darwini</name>
    <dbReference type="NCBI Taxonomy" id="1538125"/>
    <lineage>
        <taxon>Eukaryota</taxon>
        <taxon>Metazoa</taxon>
        <taxon>Ecdysozoa</taxon>
        <taxon>Arthropoda</taxon>
        <taxon>Chelicerata</taxon>
        <taxon>Arachnida</taxon>
        <taxon>Araneae</taxon>
        <taxon>Araneomorphae</taxon>
        <taxon>Entelegynae</taxon>
        <taxon>Araneoidea</taxon>
        <taxon>Araneidae</taxon>
        <taxon>Caerostris</taxon>
    </lineage>
</organism>
<protein>
    <submittedName>
        <fullName evidence="1">Uncharacterized protein</fullName>
    </submittedName>
</protein>
<sequence>MDIPKNGIWGSHFPYTSSTPQRNFQDNRFMILFLATDTNTFGLVLLAKAFSKPQIKNGQFPANTINIPRSFKYSFSNPTRSFAQAVSSNTTKTDTSEKFFTTLTSENNKQNFDVLTPSSLPKKLQNILTAFSKLSEILPIMQKTGNNLNKLRLFLQALVTVLASNT</sequence>
<evidence type="ECO:0000313" key="1">
    <source>
        <dbReference type="EMBL" id="GIX82898.1"/>
    </source>
</evidence>
<name>A0AAV4NEI6_9ARAC</name>
<dbReference type="AlphaFoldDB" id="A0AAV4NEI6"/>
<comment type="caution">
    <text evidence="1">The sequence shown here is derived from an EMBL/GenBank/DDBJ whole genome shotgun (WGS) entry which is preliminary data.</text>
</comment>
<keyword evidence="2" id="KW-1185">Reference proteome</keyword>